<dbReference type="InterPro" id="IPR000515">
    <property type="entry name" value="MetI-like"/>
</dbReference>
<sequence length="609" mass="62762">MGRTVVPTSRTKLSRGLVRLRARAGGVADAIGARGAFLVTCCVLLVVFYYPVGTVLVTAFTHGGRPSLAPLWATLTDPFYFGALAGALTDPASVPGTLVEWVEAGFPAVRTGLFGFTAYLALLGTAGAVVVGLPGAYVLARYEFRGRETIRSLTVVPFVLPAIMVAVGFTTMFGTNGVVNDLLGLVGLSVDVAFGLPIVVAALTFYNAPLVTRFVVAAVETVDVRTVETARTLGAPRWRAVVDVVLPQVFPSFLASVLLVFIFDFMAFPIVLALGGLQYATVEVWIYSLASDFELAEAASLAVLEAAVTLGLTYVYLRAEHPGGSDTTAASVPRVPLIGPPSAGRFLACAYASVALVLYVGPLTSMVAESLTRAGSVSTANYAFLLAQQLGSGGARPTVAVSNSLLFAVGAVALAVPMGVSIAVVTGSGGRVRRLAGALLMAPLAVSGVVTGIGLLQGLVFGIDLFGYHLAITGPVAIVAAHAVGGYPFVVRNVAPLLARVEDDLVAAARTLGAGPTRAFRDVTLPLVAPGVVAGAAFAFAISIGEFNATIVLARDGASYTMPIALERYLSNPSVGPYLGPAAAMGTVLLVVTAASFVVVERLGGRWDR</sequence>
<feature type="transmembrane region" description="Helical" evidence="8">
    <location>
        <begin position="405"/>
        <end position="426"/>
    </location>
</feature>
<dbReference type="InterPro" id="IPR035906">
    <property type="entry name" value="MetI-like_sf"/>
</dbReference>
<keyword evidence="4" id="KW-0997">Cell inner membrane</keyword>
<dbReference type="Gene3D" id="1.10.3720.10">
    <property type="entry name" value="MetI-like"/>
    <property type="match status" value="2"/>
</dbReference>
<feature type="transmembrane region" description="Helical" evidence="8">
    <location>
        <begin position="578"/>
        <end position="600"/>
    </location>
</feature>
<dbReference type="Pfam" id="PF00528">
    <property type="entry name" value="BPD_transp_1"/>
    <property type="match status" value="2"/>
</dbReference>
<reference evidence="10 11" key="1">
    <citation type="journal article" date="2019" name="Int. J. Syst. Evol. Microbiol.">
        <title>The Global Catalogue of Microorganisms (GCM) 10K type strain sequencing project: providing services to taxonomists for standard genome sequencing and annotation.</title>
        <authorList>
            <consortium name="The Broad Institute Genomics Platform"/>
            <consortium name="The Broad Institute Genome Sequencing Center for Infectious Disease"/>
            <person name="Wu L."/>
            <person name="Ma J."/>
        </authorList>
    </citation>
    <scope>NUCLEOTIDE SEQUENCE [LARGE SCALE GENOMIC DNA]</scope>
    <source>
        <strain evidence="10 11">JCM 16330</strain>
    </source>
</reference>
<keyword evidence="2 8" id="KW-0813">Transport</keyword>
<dbReference type="GO" id="GO:0005886">
    <property type="term" value="C:plasma membrane"/>
    <property type="evidence" value="ECO:0007669"/>
    <property type="project" value="UniProtKB-SubCell"/>
</dbReference>
<feature type="transmembrane region" description="Helical" evidence="8">
    <location>
        <begin position="523"/>
        <end position="544"/>
    </location>
</feature>
<evidence type="ECO:0000256" key="5">
    <source>
        <dbReference type="ARBA" id="ARBA00022692"/>
    </source>
</evidence>
<keyword evidence="6 8" id="KW-1133">Transmembrane helix</keyword>
<name>A0AAV3S599_9EURY</name>
<evidence type="ECO:0000313" key="10">
    <source>
        <dbReference type="EMBL" id="GAA0294206.1"/>
    </source>
</evidence>
<comment type="caution">
    <text evidence="10">The sequence shown here is derived from an EMBL/GenBank/DDBJ whole genome shotgun (WGS) entry which is preliminary data.</text>
</comment>
<feature type="transmembrane region" description="Helical" evidence="8">
    <location>
        <begin position="152"/>
        <end position="173"/>
    </location>
</feature>
<evidence type="ECO:0000256" key="7">
    <source>
        <dbReference type="ARBA" id="ARBA00023136"/>
    </source>
</evidence>
<comment type="similarity">
    <text evidence="8">Belongs to the binding-protein-dependent transport system permease family.</text>
</comment>
<evidence type="ECO:0000313" key="11">
    <source>
        <dbReference type="Proteomes" id="UP001500837"/>
    </source>
</evidence>
<feature type="transmembrane region" description="Helical" evidence="8">
    <location>
        <begin position="253"/>
        <end position="278"/>
    </location>
</feature>
<feature type="transmembrane region" description="Helical" evidence="8">
    <location>
        <begin position="298"/>
        <end position="317"/>
    </location>
</feature>
<protein>
    <submittedName>
        <fullName evidence="10">Iron ABC transporter permease</fullName>
    </submittedName>
</protein>
<organism evidence="10 11">
    <name type="scientific">Halarchaeum salinum</name>
    <dbReference type="NCBI Taxonomy" id="489912"/>
    <lineage>
        <taxon>Archaea</taxon>
        <taxon>Methanobacteriati</taxon>
        <taxon>Methanobacteriota</taxon>
        <taxon>Stenosarchaea group</taxon>
        <taxon>Halobacteria</taxon>
        <taxon>Halobacteriales</taxon>
        <taxon>Halobacteriaceae</taxon>
    </lineage>
</organism>
<dbReference type="PANTHER" id="PTHR43357:SF4">
    <property type="entry name" value="INNER MEMBRANE ABC TRANSPORTER PERMEASE PROTEIN YDCV"/>
    <property type="match status" value="1"/>
</dbReference>
<comment type="subcellular location">
    <subcellularLocation>
        <location evidence="1">Cell inner membrane</location>
        <topology evidence="1">Multi-pass membrane protein</topology>
    </subcellularLocation>
    <subcellularLocation>
        <location evidence="8">Cell membrane</location>
        <topology evidence="8">Multi-pass membrane protein</topology>
    </subcellularLocation>
</comment>
<dbReference type="SUPFAM" id="SSF161098">
    <property type="entry name" value="MetI-like"/>
    <property type="match status" value="2"/>
</dbReference>
<keyword evidence="7 8" id="KW-0472">Membrane</keyword>
<feature type="transmembrane region" description="Helical" evidence="8">
    <location>
        <begin position="185"/>
        <end position="206"/>
    </location>
</feature>
<evidence type="ECO:0000256" key="8">
    <source>
        <dbReference type="RuleBase" id="RU363032"/>
    </source>
</evidence>
<evidence type="ECO:0000256" key="4">
    <source>
        <dbReference type="ARBA" id="ARBA00022519"/>
    </source>
</evidence>
<dbReference type="CDD" id="cd06261">
    <property type="entry name" value="TM_PBP2"/>
    <property type="match status" value="2"/>
</dbReference>
<feature type="transmembrane region" description="Helical" evidence="8">
    <location>
        <begin position="466"/>
        <end position="490"/>
    </location>
</feature>
<evidence type="ECO:0000259" key="9">
    <source>
        <dbReference type="PROSITE" id="PS50928"/>
    </source>
</evidence>
<dbReference type="EMBL" id="BAAABL010000029">
    <property type="protein sequence ID" value="GAA0294206.1"/>
    <property type="molecule type" value="Genomic_DNA"/>
</dbReference>
<dbReference type="RefSeq" id="WP_211313219.1">
    <property type="nucleotide sequence ID" value="NZ_BAAABL010000029.1"/>
</dbReference>
<dbReference type="GO" id="GO:0055085">
    <property type="term" value="P:transmembrane transport"/>
    <property type="evidence" value="ECO:0007669"/>
    <property type="project" value="InterPro"/>
</dbReference>
<proteinExistence type="inferred from homology"/>
<evidence type="ECO:0000256" key="2">
    <source>
        <dbReference type="ARBA" id="ARBA00022448"/>
    </source>
</evidence>
<dbReference type="Proteomes" id="UP001500837">
    <property type="component" value="Unassembled WGS sequence"/>
</dbReference>
<accession>A0AAV3S599</accession>
<keyword evidence="3" id="KW-1003">Cell membrane</keyword>
<evidence type="ECO:0000256" key="3">
    <source>
        <dbReference type="ARBA" id="ARBA00022475"/>
    </source>
</evidence>
<feature type="domain" description="ABC transmembrane type-1" evidence="9">
    <location>
        <begin position="114"/>
        <end position="316"/>
    </location>
</feature>
<evidence type="ECO:0000256" key="6">
    <source>
        <dbReference type="ARBA" id="ARBA00022989"/>
    </source>
</evidence>
<feature type="transmembrane region" description="Helical" evidence="8">
    <location>
        <begin position="438"/>
        <end position="460"/>
    </location>
</feature>
<feature type="transmembrane region" description="Helical" evidence="8">
    <location>
        <begin position="116"/>
        <end position="140"/>
    </location>
</feature>
<feature type="transmembrane region" description="Helical" evidence="8">
    <location>
        <begin position="343"/>
        <end position="361"/>
    </location>
</feature>
<dbReference type="PANTHER" id="PTHR43357">
    <property type="entry name" value="INNER MEMBRANE ABC TRANSPORTER PERMEASE PROTEIN YDCV"/>
    <property type="match status" value="1"/>
</dbReference>
<evidence type="ECO:0000256" key="1">
    <source>
        <dbReference type="ARBA" id="ARBA00004429"/>
    </source>
</evidence>
<gene>
    <name evidence="10" type="ORF">GCM10009066_05900</name>
</gene>
<feature type="domain" description="ABC transmembrane type-1" evidence="9">
    <location>
        <begin position="401"/>
        <end position="600"/>
    </location>
</feature>
<keyword evidence="5 8" id="KW-0812">Transmembrane</keyword>
<feature type="transmembrane region" description="Helical" evidence="8">
    <location>
        <begin position="31"/>
        <end position="50"/>
    </location>
</feature>
<keyword evidence="11" id="KW-1185">Reference proteome</keyword>
<dbReference type="PROSITE" id="PS50928">
    <property type="entry name" value="ABC_TM1"/>
    <property type="match status" value="2"/>
</dbReference>
<dbReference type="AlphaFoldDB" id="A0AAV3S599"/>